<evidence type="ECO:0000313" key="2">
    <source>
        <dbReference type="EMBL" id="GBN14815.1"/>
    </source>
</evidence>
<dbReference type="Proteomes" id="UP000499080">
    <property type="component" value="Unassembled WGS sequence"/>
</dbReference>
<name>A0A4Y2LJ64_ARAVE</name>
<feature type="non-terminal residue" evidence="2">
    <location>
        <position position="1"/>
    </location>
</feature>
<evidence type="ECO:0000313" key="3">
    <source>
        <dbReference type="Proteomes" id="UP000499080"/>
    </source>
</evidence>
<feature type="compositionally biased region" description="Polar residues" evidence="1">
    <location>
        <begin position="88"/>
        <end position="97"/>
    </location>
</feature>
<proteinExistence type="predicted"/>
<comment type="caution">
    <text evidence="2">The sequence shown here is derived from an EMBL/GenBank/DDBJ whole genome shotgun (WGS) entry which is preliminary data.</text>
</comment>
<protein>
    <submittedName>
        <fullName evidence="2">Uncharacterized protein</fullName>
    </submittedName>
</protein>
<dbReference type="AlphaFoldDB" id="A0A4Y2LJ64"/>
<feature type="region of interest" description="Disordered" evidence="1">
    <location>
        <begin position="68"/>
        <end position="97"/>
    </location>
</feature>
<reference evidence="2 3" key="1">
    <citation type="journal article" date="2019" name="Sci. Rep.">
        <title>Orb-weaving spider Araneus ventricosus genome elucidates the spidroin gene catalogue.</title>
        <authorList>
            <person name="Kono N."/>
            <person name="Nakamura H."/>
            <person name="Ohtoshi R."/>
            <person name="Moran D.A.P."/>
            <person name="Shinohara A."/>
            <person name="Yoshida Y."/>
            <person name="Fujiwara M."/>
            <person name="Mori M."/>
            <person name="Tomita M."/>
            <person name="Arakawa K."/>
        </authorList>
    </citation>
    <scope>NUCLEOTIDE SEQUENCE [LARGE SCALE GENOMIC DNA]</scope>
</reference>
<organism evidence="2 3">
    <name type="scientific">Araneus ventricosus</name>
    <name type="common">Orbweaver spider</name>
    <name type="synonym">Epeira ventricosa</name>
    <dbReference type="NCBI Taxonomy" id="182803"/>
    <lineage>
        <taxon>Eukaryota</taxon>
        <taxon>Metazoa</taxon>
        <taxon>Ecdysozoa</taxon>
        <taxon>Arthropoda</taxon>
        <taxon>Chelicerata</taxon>
        <taxon>Arachnida</taxon>
        <taxon>Araneae</taxon>
        <taxon>Araneomorphae</taxon>
        <taxon>Entelegynae</taxon>
        <taxon>Araneoidea</taxon>
        <taxon>Araneidae</taxon>
        <taxon>Araneus</taxon>
    </lineage>
</organism>
<keyword evidence="3" id="KW-1185">Reference proteome</keyword>
<evidence type="ECO:0000256" key="1">
    <source>
        <dbReference type="SAM" id="MobiDB-lite"/>
    </source>
</evidence>
<dbReference type="EMBL" id="BGPR01005952">
    <property type="protein sequence ID" value="GBN14815.1"/>
    <property type="molecule type" value="Genomic_DNA"/>
</dbReference>
<accession>A0A4Y2LJ64</accession>
<gene>
    <name evidence="2" type="ORF">AVEN_161430_1</name>
</gene>
<sequence>WSFTPSPLLLPSLKALGNGLRLARIIGPPTALISEPHFPSKEANRLGPAFFAVKGKFLDRPDSLARGERVKQCSGHDVSETVEDSPQEKCSTLITTS</sequence>